<feature type="region of interest" description="Disordered" evidence="1">
    <location>
        <begin position="1"/>
        <end position="53"/>
    </location>
</feature>
<accession>A0A0M3HZP0</accession>
<proteinExistence type="predicted"/>
<sequence>MEVHQSLPAQYLHNPYMVKTEQPPSAPSTPPNEDSNRTVTQQRRPANGPVVSLSSCSADHRLYGQNNISAVQSLSPRNTQNVVSLSSCSADHRLYGQNNISAVQSLSPRNTQNVVSLSSCSADHRLYGQNNISAVQSLSPRNTQNGILRNHKN</sequence>
<feature type="compositionally biased region" description="Polar residues" evidence="1">
    <location>
        <begin position="31"/>
        <end position="44"/>
    </location>
</feature>
<name>A0A0M3HZP0_ASCLU</name>
<protein>
    <submittedName>
        <fullName evidence="3">GLI3</fullName>
    </submittedName>
</protein>
<dbReference type="Proteomes" id="UP000036681">
    <property type="component" value="Unplaced"/>
</dbReference>
<dbReference type="WBParaSite" id="ALUE_0000920801-mRNA-1">
    <property type="protein sequence ID" value="ALUE_0000920801-mRNA-1"/>
    <property type="gene ID" value="ALUE_0000920801"/>
</dbReference>
<dbReference type="AlphaFoldDB" id="A0A0M3HZP0"/>
<keyword evidence="2" id="KW-1185">Reference proteome</keyword>
<evidence type="ECO:0000313" key="3">
    <source>
        <dbReference type="WBParaSite" id="ALUE_0000920801-mRNA-1"/>
    </source>
</evidence>
<evidence type="ECO:0000313" key="2">
    <source>
        <dbReference type="Proteomes" id="UP000036681"/>
    </source>
</evidence>
<organism evidence="2 3">
    <name type="scientific">Ascaris lumbricoides</name>
    <name type="common">Giant roundworm</name>
    <dbReference type="NCBI Taxonomy" id="6252"/>
    <lineage>
        <taxon>Eukaryota</taxon>
        <taxon>Metazoa</taxon>
        <taxon>Ecdysozoa</taxon>
        <taxon>Nematoda</taxon>
        <taxon>Chromadorea</taxon>
        <taxon>Rhabditida</taxon>
        <taxon>Spirurina</taxon>
        <taxon>Ascaridomorpha</taxon>
        <taxon>Ascaridoidea</taxon>
        <taxon>Ascarididae</taxon>
        <taxon>Ascaris</taxon>
    </lineage>
</organism>
<evidence type="ECO:0000256" key="1">
    <source>
        <dbReference type="SAM" id="MobiDB-lite"/>
    </source>
</evidence>
<reference evidence="3" key="1">
    <citation type="submission" date="2017-02" db="UniProtKB">
        <authorList>
            <consortium name="WormBaseParasite"/>
        </authorList>
    </citation>
    <scope>IDENTIFICATION</scope>
</reference>